<organism evidence="2 3">
    <name type="scientific">Paenimyroides ceti</name>
    <dbReference type="NCBI Taxonomy" id="395087"/>
    <lineage>
        <taxon>Bacteria</taxon>
        <taxon>Pseudomonadati</taxon>
        <taxon>Bacteroidota</taxon>
        <taxon>Flavobacteriia</taxon>
        <taxon>Flavobacteriales</taxon>
        <taxon>Flavobacteriaceae</taxon>
        <taxon>Paenimyroides</taxon>
    </lineage>
</organism>
<accession>A0ABT8CRI3</accession>
<reference evidence="3" key="1">
    <citation type="journal article" date="2019" name="Int. J. Syst. Evol. Microbiol.">
        <title>The Global Catalogue of Microorganisms (GCM) 10K type strain sequencing project: providing services to taxonomists for standard genome sequencing and annotation.</title>
        <authorList>
            <consortium name="The Broad Institute Genomics Platform"/>
            <consortium name="The Broad Institute Genome Sequencing Center for Infectious Disease"/>
            <person name="Wu L."/>
            <person name="Ma J."/>
        </authorList>
    </citation>
    <scope>NUCLEOTIDE SEQUENCE [LARGE SCALE GENOMIC DNA]</scope>
    <source>
        <strain evidence="3">CECT 7184</strain>
    </source>
</reference>
<keyword evidence="1" id="KW-0812">Transmembrane</keyword>
<dbReference type="EMBL" id="JAUFQU010000001">
    <property type="protein sequence ID" value="MDN3706591.1"/>
    <property type="molecule type" value="Genomic_DNA"/>
</dbReference>
<protein>
    <submittedName>
        <fullName evidence="2">Uncharacterized protein</fullName>
    </submittedName>
</protein>
<dbReference type="RefSeq" id="WP_290362659.1">
    <property type="nucleotide sequence ID" value="NZ_JAUFQU010000001.1"/>
</dbReference>
<sequence length="49" mass="6064">MNHFRSEITICSILKLIIILLKYLVHSFIKFFNLFFNDLTYKKNWDIRI</sequence>
<keyword evidence="1" id="KW-1133">Transmembrane helix</keyword>
<keyword evidence="1" id="KW-0472">Membrane</keyword>
<evidence type="ECO:0000313" key="2">
    <source>
        <dbReference type="EMBL" id="MDN3706591.1"/>
    </source>
</evidence>
<keyword evidence="3" id="KW-1185">Reference proteome</keyword>
<feature type="transmembrane region" description="Helical" evidence="1">
    <location>
        <begin position="12"/>
        <end position="36"/>
    </location>
</feature>
<proteinExistence type="predicted"/>
<comment type="caution">
    <text evidence="2">The sequence shown here is derived from an EMBL/GenBank/DDBJ whole genome shotgun (WGS) entry which is preliminary data.</text>
</comment>
<evidence type="ECO:0000313" key="3">
    <source>
        <dbReference type="Proteomes" id="UP001242368"/>
    </source>
</evidence>
<gene>
    <name evidence="2" type="ORF">QW060_05540</name>
</gene>
<dbReference type="Proteomes" id="UP001242368">
    <property type="component" value="Unassembled WGS sequence"/>
</dbReference>
<name>A0ABT8CRI3_9FLAO</name>
<evidence type="ECO:0000256" key="1">
    <source>
        <dbReference type="SAM" id="Phobius"/>
    </source>
</evidence>